<sequence>MRTGVLIYKDVLSSLSPEAKKILGLILHKGGMTKSQLAKVAGLKPTTLNRMMLPLEKADLILPTETGESTGGRKPVIYDVNPRRYYVIGIDISRLYSQVVLTNLKMELLEKDRFDMDRNSSPQATLNRILDWIGRVLEKRGHGYVIGVGIGTVGPLDRQSGIILNPENFEAQGWENIPLKAIVEERTGLPVIIDNGANGAVLAETRYGSGKGMKSVIYLNCGVGIRTGVISSGTLVRTINDADDTFAHMVIDVNGKPCHCGNQGCVERYSSIYAIMEAFAEEMTPGEMPQGRDRRNPKADRPVSYLELCREAEENDTTARQVLQNAAVRMGTGLANFIQLLNPGLVVLSGPLILHSQLFYEVCVEAAKRRRPWDKGGHLVFSRGGAFEENAISIGAAALVVEHYLEPEALG</sequence>
<gene>
    <name evidence="4" type="ORF">AT727_03225</name>
</gene>
<dbReference type="PANTHER" id="PTHR18964">
    <property type="entry name" value="ROK (REPRESSOR, ORF, KINASE) FAMILY"/>
    <property type="match status" value="1"/>
</dbReference>
<accession>A0A0W1JLE5</accession>
<proteinExistence type="inferred from homology"/>
<evidence type="ECO:0000256" key="1">
    <source>
        <dbReference type="ARBA" id="ARBA00002486"/>
    </source>
</evidence>
<dbReference type="InterPro" id="IPR036388">
    <property type="entry name" value="WH-like_DNA-bd_sf"/>
</dbReference>
<dbReference type="RefSeq" id="WP_058491123.1">
    <property type="nucleotide sequence ID" value="NZ_LOCK01000017.1"/>
</dbReference>
<comment type="caution">
    <text evidence="4">The sequence shown here is derived from an EMBL/GenBank/DDBJ whole genome shotgun (WGS) entry which is preliminary data.</text>
</comment>
<dbReference type="SUPFAM" id="SSF53067">
    <property type="entry name" value="Actin-like ATPase domain"/>
    <property type="match status" value="1"/>
</dbReference>
<comment type="function">
    <text evidence="1">Transcriptional repressor of xylose-utilizing enzymes.</text>
</comment>
<protein>
    <submittedName>
        <fullName evidence="4">Transcriptional regulator</fullName>
    </submittedName>
</protein>
<evidence type="ECO:0000313" key="5">
    <source>
        <dbReference type="Proteomes" id="UP000054623"/>
    </source>
</evidence>
<dbReference type="InterPro" id="IPR043129">
    <property type="entry name" value="ATPase_NBD"/>
</dbReference>
<comment type="similarity">
    <text evidence="2">Belongs to the ROK (NagC/XylR) family.</text>
</comment>
<organism evidence="4 5">
    <name type="scientific">Desulfitobacterium hafniense</name>
    <name type="common">Desulfitobacterium frappieri</name>
    <dbReference type="NCBI Taxonomy" id="49338"/>
    <lineage>
        <taxon>Bacteria</taxon>
        <taxon>Bacillati</taxon>
        <taxon>Bacillota</taxon>
        <taxon>Clostridia</taxon>
        <taxon>Eubacteriales</taxon>
        <taxon>Desulfitobacteriaceae</taxon>
        <taxon>Desulfitobacterium</taxon>
    </lineage>
</organism>
<evidence type="ECO:0000313" key="4">
    <source>
        <dbReference type="EMBL" id="KTE91960.1"/>
    </source>
</evidence>
<dbReference type="Pfam" id="PF00480">
    <property type="entry name" value="ROK"/>
    <property type="match status" value="1"/>
</dbReference>
<evidence type="ECO:0000256" key="2">
    <source>
        <dbReference type="ARBA" id="ARBA00006479"/>
    </source>
</evidence>
<dbReference type="SUPFAM" id="SSF46785">
    <property type="entry name" value="Winged helix' DNA-binding domain"/>
    <property type="match status" value="1"/>
</dbReference>
<dbReference type="OrthoDB" id="9796533at2"/>
<dbReference type="Proteomes" id="UP000054623">
    <property type="component" value="Unassembled WGS sequence"/>
</dbReference>
<dbReference type="Pfam" id="PF13412">
    <property type="entry name" value="HTH_24"/>
    <property type="match status" value="1"/>
</dbReference>
<dbReference type="GO" id="GO:0042732">
    <property type="term" value="P:D-xylose metabolic process"/>
    <property type="evidence" value="ECO:0007669"/>
    <property type="project" value="UniProtKB-KW"/>
</dbReference>
<dbReference type="PANTHER" id="PTHR18964:SF149">
    <property type="entry name" value="BIFUNCTIONAL UDP-N-ACETYLGLUCOSAMINE 2-EPIMERASE_N-ACETYLMANNOSAMINE KINASE"/>
    <property type="match status" value="1"/>
</dbReference>
<keyword evidence="3" id="KW-0119">Carbohydrate metabolism</keyword>
<dbReference type="EMBL" id="LOCK01000017">
    <property type="protein sequence ID" value="KTE91960.1"/>
    <property type="molecule type" value="Genomic_DNA"/>
</dbReference>
<dbReference type="Gene3D" id="1.10.10.10">
    <property type="entry name" value="Winged helix-like DNA-binding domain superfamily/Winged helix DNA-binding domain"/>
    <property type="match status" value="1"/>
</dbReference>
<dbReference type="Gene3D" id="3.30.420.40">
    <property type="match status" value="2"/>
</dbReference>
<keyword evidence="3" id="KW-0859">Xylose metabolism</keyword>
<dbReference type="AlphaFoldDB" id="A0A0W1JLE5"/>
<dbReference type="InterPro" id="IPR000600">
    <property type="entry name" value="ROK"/>
</dbReference>
<evidence type="ECO:0000256" key="3">
    <source>
        <dbReference type="ARBA" id="ARBA00022629"/>
    </source>
</evidence>
<name>A0A0W1JLE5_DESHA</name>
<reference evidence="4 5" key="1">
    <citation type="submission" date="2015-12" db="EMBL/GenBank/DDBJ databases">
        <title>Draft Genome Sequence of Desulfitobacterium hafniense Strain DH, a Sulfate-reducing Bacterium Isolated from Paddy Soils.</title>
        <authorList>
            <person name="Bao P."/>
            <person name="Zhang X."/>
            <person name="Li G."/>
        </authorList>
    </citation>
    <scope>NUCLEOTIDE SEQUENCE [LARGE SCALE GENOMIC DNA]</scope>
    <source>
        <strain evidence="4 5">DH</strain>
    </source>
</reference>
<dbReference type="InterPro" id="IPR036390">
    <property type="entry name" value="WH_DNA-bd_sf"/>
</dbReference>